<feature type="region of interest" description="Disordered" evidence="1">
    <location>
        <begin position="9"/>
        <end position="56"/>
    </location>
</feature>
<dbReference type="Proteomes" id="UP000215914">
    <property type="component" value="Chromosome 15"/>
</dbReference>
<accession>A0A251SCX6</accession>
<dbReference type="InParanoid" id="A0A251SCX6"/>
<organism evidence="2 3">
    <name type="scientific">Helianthus annuus</name>
    <name type="common">Common sunflower</name>
    <dbReference type="NCBI Taxonomy" id="4232"/>
    <lineage>
        <taxon>Eukaryota</taxon>
        <taxon>Viridiplantae</taxon>
        <taxon>Streptophyta</taxon>
        <taxon>Embryophyta</taxon>
        <taxon>Tracheophyta</taxon>
        <taxon>Spermatophyta</taxon>
        <taxon>Magnoliopsida</taxon>
        <taxon>eudicotyledons</taxon>
        <taxon>Gunneridae</taxon>
        <taxon>Pentapetalae</taxon>
        <taxon>asterids</taxon>
        <taxon>campanulids</taxon>
        <taxon>Asterales</taxon>
        <taxon>Asteraceae</taxon>
        <taxon>Asteroideae</taxon>
        <taxon>Heliantheae alliance</taxon>
        <taxon>Heliantheae</taxon>
        <taxon>Helianthus</taxon>
    </lineage>
</organism>
<keyword evidence="3" id="KW-1185">Reference proteome</keyword>
<sequence>MIKLTTILNNHTSITTTNTTTQRPPHNHHWRLRQRPPTSRTRRMRSQPHINTPNMKPMITLWQHPNLFPLHKLPKTYRTLGRRNL</sequence>
<reference evidence="3" key="1">
    <citation type="journal article" date="2017" name="Nature">
        <title>The sunflower genome provides insights into oil metabolism, flowering and Asterid evolution.</title>
        <authorList>
            <person name="Badouin H."/>
            <person name="Gouzy J."/>
            <person name="Grassa C.J."/>
            <person name="Murat F."/>
            <person name="Staton S.E."/>
            <person name="Cottret L."/>
            <person name="Lelandais-Briere C."/>
            <person name="Owens G.L."/>
            <person name="Carrere S."/>
            <person name="Mayjonade B."/>
            <person name="Legrand L."/>
            <person name="Gill N."/>
            <person name="Kane N.C."/>
            <person name="Bowers J.E."/>
            <person name="Hubner S."/>
            <person name="Bellec A."/>
            <person name="Berard A."/>
            <person name="Berges H."/>
            <person name="Blanchet N."/>
            <person name="Boniface M.C."/>
            <person name="Brunel D."/>
            <person name="Catrice O."/>
            <person name="Chaidir N."/>
            <person name="Claudel C."/>
            <person name="Donnadieu C."/>
            <person name="Faraut T."/>
            <person name="Fievet G."/>
            <person name="Helmstetter N."/>
            <person name="King M."/>
            <person name="Knapp S.J."/>
            <person name="Lai Z."/>
            <person name="Le Paslier M.C."/>
            <person name="Lippi Y."/>
            <person name="Lorenzon L."/>
            <person name="Mandel J.R."/>
            <person name="Marage G."/>
            <person name="Marchand G."/>
            <person name="Marquand E."/>
            <person name="Bret-Mestries E."/>
            <person name="Morien E."/>
            <person name="Nambeesan S."/>
            <person name="Nguyen T."/>
            <person name="Pegot-Espagnet P."/>
            <person name="Pouilly N."/>
            <person name="Raftis F."/>
            <person name="Sallet E."/>
            <person name="Schiex T."/>
            <person name="Thomas J."/>
            <person name="Vandecasteele C."/>
            <person name="Vares D."/>
            <person name="Vear F."/>
            <person name="Vautrin S."/>
            <person name="Crespi M."/>
            <person name="Mangin B."/>
            <person name="Burke J.M."/>
            <person name="Salse J."/>
            <person name="Munos S."/>
            <person name="Vincourt P."/>
            <person name="Rieseberg L.H."/>
            <person name="Langlade N.B."/>
        </authorList>
    </citation>
    <scope>NUCLEOTIDE SEQUENCE [LARGE SCALE GENOMIC DNA]</scope>
    <source>
        <strain evidence="3">cv. SF193</strain>
    </source>
</reference>
<protein>
    <submittedName>
        <fullName evidence="2">Uncharacterized protein</fullName>
    </submittedName>
</protein>
<feature type="compositionally biased region" description="Basic residues" evidence="1">
    <location>
        <begin position="25"/>
        <end position="46"/>
    </location>
</feature>
<proteinExistence type="predicted"/>
<evidence type="ECO:0000313" key="2">
    <source>
        <dbReference type="EMBL" id="OTF96401.1"/>
    </source>
</evidence>
<gene>
    <name evidence="2" type="ORF">HannXRQ_Chr15g0493741</name>
</gene>
<evidence type="ECO:0000256" key="1">
    <source>
        <dbReference type="SAM" id="MobiDB-lite"/>
    </source>
</evidence>
<name>A0A251SCX6_HELAN</name>
<feature type="compositionally biased region" description="Low complexity" evidence="1">
    <location>
        <begin position="9"/>
        <end position="21"/>
    </location>
</feature>
<dbReference type="AlphaFoldDB" id="A0A251SCX6"/>
<dbReference type="EMBL" id="CM007904">
    <property type="protein sequence ID" value="OTF96401.1"/>
    <property type="molecule type" value="Genomic_DNA"/>
</dbReference>
<evidence type="ECO:0000313" key="3">
    <source>
        <dbReference type="Proteomes" id="UP000215914"/>
    </source>
</evidence>